<gene>
    <name evidence="2" type="ORF">LHGZ1_0958</name>
</gene>
<dbReference type="Proteomes" id="UP000197424">
    <property type="component" value="Chromosome"/>
</dbReference>
<dbReference type="AlphaFoldDB" id="A0A248LH47"/>
<sequence>MNTPILTASHYGVVHFGDLDCEAVVLTTGERGYIQRQLASALGLREKSPSTQIGALIKEFAAKSLSAFEKKGYAKVRLPSGQTGTFFPAGIVGDVALGVIDAALLGHLHPKRQRLIPNCRKILSALATTGEVALIDEATGYQHHRAPDALQELISKLLRQSCASWERRFHPDYYRAIYRLFGWKYQGHEQNPPHVVGQITLRWVYGPVLPEDLLGEIRNRKGISQKHHQWLSDQGLAHLESQIHAVTAIARSSMSYSDFKHRCEAAFAGAALQLGLLLDELEEGA</sequence>
<dbReference type="RefSeq" id="WP_088861898.1">
    <property type="nucleotide sequence ID" value="NZ_CP022115.1"/>
</dbReference>
<accession>A0A248LH47</accession>
<evidence type="ECO:0000313" key="3">
    <source>
        <dbReference type="Proteomes" id="UP000197424"/>
    </source>
</evidence>
<feature type="domain" description="Bacteriophage Mx8 p63 C-terminal" evidence="1">
    <location>
        <begin position="153"/>
        <end position="239"/>
    </location>
</feature>
<evidence type="ECO:0000259" key="1">
    <source>
        <dbReference type="Pfam" id="PF10546"/>
    </source>
</evidence>
<dbReference type="EMBL" id="CP022115">
    <property type="protein sequence ID" value="ASJ23789.1"/>
    <property type="molecule type" value="Genomic_DNA"/>
</dbReference>
<dbReference type="InterPro" id="IPR018874">
    <property type="entry name" value="Phage_Mx8_p63_C"/>
</dbReference>
<protein>
    <submittedName>
        <fullName evidence="2">P63C domain containing protein</fullName>
    </submittedName>
</protein>
<name>A0A248LH47_9NEIS</name>
<dbReference type="OrthoDB" id="4762429at2"/>
<proteinExistence type="predicted"/>
<organism evidence="2 3">
    <name type="scientific">Laribacter hongkongensis</name>
    <dbReference type="NCBI Taxonomy" id="168471"/>
    <lineage>
        <taxon>Bacteria</taxon>
        <taxon>Pseudomonadati</taxon>
        <taxon>Pseudomonadota</taxon>
        <taxon>Betaproteobacteria</taxon>
        <taxon>Neisseriales</taxon>
        <taxon>Aquaspirillaceae</taxon>
        <taxon>Laribacter</taxon>
    </lineage>
</organism>
<evidence type="ECO:0000313" key="2">
    <source>
        <dbReference type="EMBL" id="ASJ23789.1"/>
    </source>
</evidence>
<dbReference type="Pfam" id="PF10546">
    <property type="entry name" value="P63C"/>
    <property type="match status" value="1"/>
</dbReference>
<reference evidence="3" key="1">
    <citation type="submission" date="2017-06" db="EMBL/GenBank/DDBJ databases">
        <title>Whole genome sequence of Laribacter hongkongensis LHGZ1.</title>
        <authorList>
            <person name="Chen D."/>
            <person name="Wu H."/>
            <person name="Chen J."/>
        </authorList>
    </citation>
    <scope>NUCLEOTIDE SEQUENCE [LARGE SCALE GENOMIC DNA]</scope>
    <source>
        <strain evidence="3">LHGZ1</strain>
    </source>
</reference>